<dbReference type="AlphaFoldDB" id="A0A812J1V6"/>
<accession>A0A812J1V6</accession>
<name>A0A812J1V6_9DINO</name>
<keyword evidence="2" id="KW-1185">Reference proteome</keyword>
<comment type="caution">
    <text evidence="1">The sequence shown here is derived from an EMBL/GenBank/DDBJ whole genome shotgun (WGS) entry which is preliminary data.</text>
</comment>
<gene>
    <name evidence="1" type="ORF">SNEC2469_LOCUS884</name>
</gene>
<proteinExistence type="predicted"/>
<sequence>MFADFPRQSRRFLEAPCATSPWSPWMFQRSRPQRPGSMHHTTTCKTYELGMSEL</sequence>
<evidence type="ECO:0000313" key="1">
    <source>
        <dbReference type="EMBL" id="CAE7185539.1"/>
    </source>
</evidence>
<evidence type="ECO:0000313" key="2">
    <source>
        <dbReference type="Proteomes" id="UP000601435"/>
    </source>
</evidence>
<reference evidence="1" key="1">
    <citation type="submission" date="2021-02" db="EMBL/GenBank/DDBJ databases">
        <authorList>
            <person name="Dougan E. K."/>
            <person name="Rhodes N."/>
            <person name="Thang M."/>
            <person name="Chan C."/>
        </authorList>
    </citation>
    <scope>NUCLEOTIDE SEQUENCE</scope>
</reference>
<protein>
    <submittedName>
        <fullName evidence="1">Uncharacterized protein</fullName>
    </submittedName>
</protein>
<organism evidence="1 2">
    <name type="scientific">Symbiodinium necroappetens</name>
    <dbReference type="NCBI Taxonomy" id="1628268"/>
    <lineage>
        <taxon>Eukaryota</taxon>
        <taxon>Sar</taxon>
        <taxon>Alveolata</taxon>
        <taxon>Dinophyceae</taxon>
        <taxon>Suessiales</taxon>
        <taxon>Symbiodiniaceae</taxon>
        <taxon>Symbiodinium</taxon>
    </lineage>
</organism>
<dbReference type="EMBL" id="CAJNJA010005209">
    <property type="protein sequence ID" value="CAE7185539.1"/>
    <property type="molecule type" value="Genomic_DNA"/>
</dbReference>
<dbReference type="Proteomes" id="UP000601435">
    <property type="component" value="Unassembled WGS sequence"/>
</dbReference>